<dbReference type="Pfam" id="PF00450">
    <property type="entry name" value="Peptidase_S10"/>
    <property type="match status" value="1"/>
</dbReference>
<keyword evidence="6" id="KW-0325">Glycoprotein</keyword>
<organism evidence="8 9">
    <name type="scientific">Microthyrium microscopicum</name>
    <dbReference type="NCBI Taxonomy" id="703497"/>
    <lineage>
        <taxon>Eukaryota</taxon>
        <taxon>Fungi</taxon>
        <taxon>Dikarya</taxon>
        <taxon>Ascomycota</taxon>
        <taxon>Pezizomycotina</taxon>
        <taxon>Dothideomycetes</taxon>
        <taxon>Dothideomycetes incertae sedis</taxon>
        <taxon>Microthyriales</taxon>
        <taxon>Microthyriaceae</taxon>
        <taxon>Microthyrium</taxon>
    </lineage>
</organism>
<dbReference type="PRINTS" id="PR00724">
    <property type="entry name" value="CRBOXYPTASEC"/>
</dbReference>
<keyword evidence="5" id="KW-0378">Hydrolase</keyword>
<dbReference type="GO" id="GO:0006508">
    <property type="term" value="P:proteolysis"/>
    <property type="evidence" value="ECO:0007669"/>
    <property type="project" value="UniProtKB-KW"/>
</dbReference>
<keyword evidence="9" id="KW-1185">Reference proteome</keyword>
<dbReference type="InterPro" id="IPR001563">
    <property type="entry name" value="Peptidase_S10"/>
</dbReference>
<sequence>MPFLCLLVLWLLNTVSAQYPPAPDGVTVLNSSVITGARIQYKEPGLCETTPGVKSYSGYIKLPAGSLQDTGVSQNYDINLFFWYFRARKAPGSAPLGVWLTGGPGASSTKGIFQENGPCFVNADSRSTRLNPWSWNREVNMLYIDQPVQSGLSYDRLVNGTLDLFTDRLSRLSIPNFKRGKNVKQTTSMLVGTFPSNNYATTTNTSANAAKALWHAMQVFLNDFPESKSSDSRVSIWSESYGGRYGPRSAAFFQRQNEKIQAGKLQNKAYKPINLDALGIVAGCVDKLTEGISATKYAYNNTFGLRIVNEAAVRQAEQGWPSCQSALVRCKQAVEGSDPENTGANSQVNSVCMSAFQSCSGPRFGDRSAYDIAAPTQDPDPHPYMIGYLARQDVQKALGVPVNYTEVIESVNQVFTKTGDMNRPGPMDDLAYLLDNGIKVHMMYGDRDGTCNWIGGETVSLAIKHREKSEFKSAGYGELKTNSSYTGGSVRQHNGLSFALVFQAGHSVPWYQPQTAYEVFRRATSNLDIATGTVPTAKSGGGSTYSSRGAPNALGVSHVLPPMPKPTCYLLMLQATCPSGIEAKLRLGQALIKDYIVS</sequence>
<reference evidence="8" key="1">
    <citation type="journal article" date="2020" name="Stud. Mycol.">
        <title>101 Dothideomycetes genomes: a test case for predicting lifestyles and emergence of pathogens.</title>
        <authorList>
            <person name="Haridas S."/>
            <person name="Albert R."/>
            <person name="Binder M."/>
            <person name="Bloem J."/>
            <person name="Labutti K."/>
            <person name="Salamov A."/>
            <person name="Andreopoulos B."/>
            <person name="Baker S."/>
            <person name="Barry K."/>
            <person name="Bills G."/>
            <person name="Bluhm B."/>
            <person name="Cannon C."/>
            <person name="Castanera R."/>
            <person name="Culley D."/>
            <person name="Daum C."/>
            <person name="Ezra D."/>
            <person name="Gonzalez J."/>
            <person name="Henrissat B."/>
            <person name="Kuo A."/>
            <person name="Liang C."/>
            <person name="Lipzen A."/>
            <person name="Lutzoni F."/>
            <person name="Magnuson J."/>
            <person name="Mondo S."/>
            <person name="Nolan M."/>
            <person name="Ohm R."/>
            <person name="Pangilinan J."/>
            <person name="Park H.-J."/>
            <person name="Ramirez L."/>
            <person name="Alfaro M."/>
            <person name="Sun H."/>
            <person name="Tritt A."/>
            <person name="Yoshinaga Y."/>
            <person name="Zwiers L.-H."/>
            <person name="Turgeon B."/>
            <person name="Goodwin S."/>
            <person name="Spatafora J."/>
            <person name="Crous P."/>
            <person name="Grigoriev I."/>
        </authorList>
    </citation>
    <scope>NUCLEOTIDE SEQUENCE</scope>
    <source>
        <strain evidence="8">CBS 115976</strain>
    </source>
</reference>
<comment type="similarity">
    <text evidence="1">Belongs to the peptidase S10 family.</text>
</comment>
<dbReference type="GO" id="GO:0004185">
    <property type="term" value="F:serine-type carboxypeptidase activity"/>
    <property type="evidence" value="ECO:0007669"/>
    <property type="project" value="InterPro"/>
</dbReference>
<dbReference type="AlphaFoldDB" id="A0A6A6U157"/>
<dbReference type="InterPro" id="IPR033124">
    <property type="entry name" value="Ser_caboxypep_his_AS"/>
</dbReference>
<evidence type="ECO:0000256" key="3">
    <source>
        <dbReference type="ARBA" id="ARBA00022670"/>
    </source>
</evidence>
<feature type="signal peptide" evidence="7">
    <location>
        <begin position="1"/>
        <end position="17"/>
    </location>
</feature>
<evidence type="ECO:0000256" key="5">
    <source>
        <dbReference type="ARBA" id="ARBA00022801"/>
    </source>
</evidence>
<evidence type="ECO:0000256" key="1">
    <source>
        <dbReference type="ARBA" id="ARBA00009431"/>
    </source>
</evidence>
<evidence type="ECO:0000256" key="2">
    <source>
        <dbReference type="ARBA" id="ARBA00022645"/>
    </source>
</evidence>
<dbReference type="PANTHER" id="PTHR11802:SF189">
    <property type="entry name" value="CARBOXYPEPTIDASE"/>
    <property type="match status" value="1"/>
</dbReference>
<gene>
    <name evidence="8" type="ORF">BT63DRAFT_434454</name>
</gene>
<dbReference type="Proteomes" id="UP000799302">
    <property type="component" value="Unassembled WGS sequence"/>
</dbReference>
<evidence type="ECO:0000256" key="4">
    <source>
        <dbReference type="ARBA" id="ARBA00022729"/>
    </source>
</evidence>
<dbReference type="InterPro" id="IPR029058">
    <property type="entry name" value="AB_hydrolase_fold"/>
</dbReference>
<evidence type="ECO:0000313" key="8">
    <source>
        <dbReference type="EMBL" id="KAF2664858.1"/>
    </source>
</evidence>
<accession>A0A6A6U157</accession>
<dbReference type="PROSITE" id="PS00560">
    <property type="entry name" value="CARBOXYPEPT_SER_HIS"/>
    <property type="match status" value="1"/>
</dbReference>
<dbReference type="PANTHER" id="PTHR11802">
    <property type="entry name" value="SERINE PROTEASE FAMILY S10 SERINE CARBOXYPEPTIDASE"/>
    <property type="match status" value="1"/>
</dbReference>
<feature type="chain" id="PRO_5025377457" evidence="7">
    <location>
        <begin position="18"/>
        <end position="598"/>
    </location>
</feature>
<evidence type="ECO:0000256" key="7">
    <source>
        <dbReference type="SAM" id="SignalP"/>
    </source>
</evidence>
<dbReference type="GO" id="GO:0000324">
    <property type="term" value="C:fungal-type vacuole"/>
    <property type="evidence" value="ECO:0007669"/>
    <property type="project" value="TreeGrafter"/>
</dbReference>
<keyword evidence="4 7" id="KW-0732">Signal</keyword>
<keyword evidence="3" id="KW-0645">Protease</keyword>
<dbReference type="SUPFAM" id="SSF53474">
    <property type="entry name" value="alpha/beta-Hydrolases"/>
    <property type="match status" value="1"/>
</dbReference>
<dbReference type="Gene3D" id="3.40.50.1820">
    <property type="entry name" value="alpha/beta hydrolase"/>
    <property type="match status" value="1"/>
</dbReference>
<dbReference type="OrthoDB" id="443318at2759"/>
<evidence type="ECO:0000256" key="6">
    <source>
        <dbReference type="ARBA" id="ARBA00023180"/>
    </source>
</evidence>
<dbReference type="EMBL" id="MU004241">
    <property type="protein sequence ID" value="KAF2664858.1"/>
    <property type="molecule type" value="Genomic_DNA"/>
</dbReference>
<name>A0A6A6U157_9PEZI</name>
<proteinExistence type="inferred from homology"/>
<evidence type="ECO:0000313" key="9">
    <source>
        <dbReference type="Proteomes" id="UP000799302"/>
    </source>
</evidence>
<protein>
    <submittedName>
        <fullName evidence="8">Putative carboxypeptidase S1</fullName>
    </submittedName>
</protein>
<keyword evidence="2 8" id="KW-0121">Carboxypeptidase</keyword>